<dbReference type="Proteomes" id="UP000007015">
    <property type="component" value="Chromosome 7"/>
</dbReference>
<evidence type="ECO:0000313" key="5">
    <source>
        <dbReference type="Proteomes" id="UP000007015"/>
    </source>
</evidence>
<dbReference type="PANTHER" id="PTHR43619">
    <property type="entry name" value="S-ADENOSYL-L-METHIONINE-DEPENDENT METHYLTRANSFERASE YKTD-RELATED"/>
    <property type="match status" value="1"/>
</dbReference>
<dbReference type="HOGENOM" id="CLU_067447_0_0_1"/>
<name>B8B4R7_ORYSI</name>
<dbReference type="Pfam" id="PF04072">
    <property type="entry name" value="LCM"/>
    <property type="match status" value="1"/>
</dbReference>
<keyword evidence="1" id="KW-0489">Methyltransferase</keyword>
<proteinExistence type="predicted"/>
<dbReference type="EMBL" id="CM000132">
    <property type="protein sequence ID" value="EEC81798.1"/>
    <property type="molecule type" value="Genomic_DNA"/>
</dbReference>
<evidence type="ECO:0000313" key="4">
    <source>
        <dbReference type="EMBL" id="EEC81798.1"/>
    </source>
</evidence>
<dbReference type="STRING" id="39946.B8B4R7"/>
<dbReference type="Gene3D" id="3.40.50.150">
    <property type="entry name" value="Vaccinia Virus protein VP39"/>
    <property type="match status" value="1"/>
</dbReference>
<keyword evidence="5" id="KW-1185">Reference proteome</keyword>
<dbReference type="GO" id="GO:0008168">
    <property type="term" value="F:methyltransferase activity"/>
    <property type="evidence" value="ECO:0007669"/>
    <property type="project" value="UniProtKB-KW"/>
</dbReference>
<dbReference type="SUPFAM" id="SSF53335">
    <property type="entry name" value="S-adenosyl-L-methionine-dependent methyltransferases"/>
    <property type="match status" value="1"/>
</dbReference>
<keyword evidence="2" id="KW-0808">Transferase</keyword>
<dbReference type="InterPro" id="IPR007213">
    <property type="entry name" value="Ppm1/Ppm2/Tcmp"/>
</dbReference>
<evidence type="ECO:0000256" key="3">
    <source>
        <dbReference type="SAM" id="MobiDB-lite"/>
    </source>
</evidence>
<evidence type="ECO:0000256" key="2">
    <source>
        <dbReference type="ARBA" id="ARBA00022679"/>
    </source>
</evidence>
<evidence type="ECO:0000256" key="1">
    <source>
        <dbReference type="ARBA" id="ARBA00022603"/>
    </source>
</evidence>
<dbReference type="OMA" id="ATKGCIF"/>
<feature type="region of interest" description="Disordered" evidence="3">
    <location>
        <begin position="50"/>
        <end position="71"/>
    </location>
</feature>
<reference evidence="4 5" key="1">
    <citation type="journal article" date="2005" name="PLoS Biol.">
        <title>The genomes of Oryza sativa: a history of duplications.</title>
        <authorList>
            <person name="Yu J."/>
            <person name="Wang J."/>
            <person name="Lin W."/>
            <person name="Li S."/>
            <person name="Li H."/>
            <person name="Zhou J."/>
            <person name="Ni P."/>
            <person name="Dong W."/>
            <person name="Hu S."/>
            <person name="Zeng C."/>
            <person name="Zhang J."/>
            <person name="Zhang Y."/>
            <person name="Li R."/>
            <person name="Xu Z."/>
            <person name="Li S."/>
            <person name="Li X."/>
            <person name="Zheng H."/>
            <person name="Cong L."/>
            <person name="Lin L."/>
            <person name="Yin J."/>
            <person name="Geng J."/>
            <person name="Li G."/>
            <person name="Shi J."/>
            <person name="Liu J."/>
            <person name="Lv H."/>
            <person name="Li J."/>
            <person name="Wang J."/>
            <person name="Deng Y."/>
            <person name="Ran L."/>
            <person name="Shi X."/>
            <person name="Wang X."/>
            <person name="Wu Q."/>
            <person name="Li C."/>
            <person name="Ren X."/>
            <person name="Wang J."/>
            <person name="Wang X."/>
            <person name="Li D."/>
            <person name="Liu D."/>
            <person name="Zhang X."/>
            <person name="Ji Z."/>
            <person name="Zhao W."/>
            <person name="Sun Y."/>
            <person name="Zhang Z."/>
            <person name="Bao J."/>
            <person name="Han Y."/>
            <person name="Dong L."/>
            <person name="Ji J."/>
            <person name="Chen P."/>
            <person name="Wu S."/>
            <person name="Liu J."/>
            <person name="Xiao Y."/>
            <person name="Bu D."/>
            <person name="Tan J."/>
            <person name="Yang L."/>
            <person name="Ye C."/>
            <person name="Zhang J."/>
            <person name="Xu J."/>
            <person name="Zhou Y."/>
            <person name="Yu Y."/>
            <person name="Zhang B."/>
            <person name="Zhuang S."/>
            <person name="Wei H."/>
            <person name="Liu B."/>
            <person name="Lei M."/>
            <person name="Yu H."/>
            <person name="Li Y."/>
            <person name="Xu H."/>
            <person name="Wei S."/>
            <person name="He X."/>
            <person name="Fang L."/>
            <person name="Zhang Z."/>
            <person name="Zhang Y."/>
            <person name="Huang X."/>
            <person name="Su Z."/>
            <person name="Tong W."/>
            <person name="Li J."/>
            <person name="Tong Z."/>
            <person name="Li S."/>
            <person name="Ye J."/>
            <person name="Wang L."/>
            <person name="Fang L."/>
            <person name="Lei T."/>
            <person name="Chen C."/>
            <person name="Chen H."/>
            <person name="Xu Z."/>
            <person name="Li H."/>
            <person name="Huang H."/>
            <person name="Zhang F."/>
            <person name="Xu H."/>
            <person name="Li N."/>
            <person name="Zhao C."/>
            <person name="Li S."/>
            <person name="Dong L."/>
            <person name="Huang Y."/>
            <person name="Li L."/>
            <person name="Xi Y."/>
            <person name="Qi Q."/>
            <person name="Li W."/>
            <person name="Zhang B."/>
            <person name="Hu W."/>
            <person name="Zhang Y."/>
            <person name="Tian X."/>
            <person name="Jiao Y."/>
            <person name="Liang X."/>
            <person name="Jin J."/>
            <person name="Gao L."/>
            <person name="Zheng W."/>
            <person name="Hao B."/>
            <person name="Liu S."/>
            <person name="Wang W."/>
            <person name="Yuan L."/>
            <person name="Cao M."/>
            <person name="McDermott J."/>
            <person name="Samudrala R."/>
            <person name="Wang J."/>
            <person name="Wong G.K."/>
            <person name="Yang H."/>
        </authorList>
    </citation>
    <scope>NUCLEOTIDE SEQUENCE [LARGE SCALE GENOMIC DNA]</scope>
    <source>
        <strain evidence="5">cv. 93-11</strain>
    </source>
</reference>
<accession>B8B4R7</accession>
<protein>
    <submittedName>
        <fullName evidence="4">Uncharacterized protein</fullName>
    </submittedName>
</protein>
<gene>
    <name evidence="4" type="ORF">OsI_25514</name>
</gene>
<dbReference type="GO" id="GO:0032259">
    <property type="term" value="P:methylation"/>
    <property type="evidence" value="ECO:0007669"/>
    <property type="project" value="UniProtKB-KW"/>
</dbReference>
<dbReference type="PANTHER" id="PTHR43619:SF2">
    <property type="entry name" value="S-ADENOSYL-L-METHIONINE-DEPENDENT METHYLTRANSFERASES SUPERFAMILY PROTEIN"/>
    <property type="match status" value="1"/>
</dbReference>
<sequence>MPVLPWLAAAATTPVRRSPPLPATPRALLRLPASSFPPWSNCAKSGLPPRGPFATAADTPLGGSLPEPEEERDTLLDGALRAARFRDEESRRPDPLFIDPYAAVLLSLDVASEDKDLLALHLMPSAEHYRLVTRYIDDKLQHFISNSDDLRQIVLLTDGMDTRPYRLSWPRLSVVYDVSPRRVFITASQQLRGAGAKISRNCVVLHTSSESPDLQAGLNKNGFNGNRPSLWVLQKWLQTGRNCVVSCFRVGSGCCNYAAHVIDKFDLQERKCEWKSAKGGLPLFTFKSLEDLLLVIGNLAMKGSIFIGEVPRFTQWGAAADMASEQDRLENLFFTQGFRVSFVHYEEVAKDVGLGLDSPPEIHGRALFIAEQLRFSDAQMESFRMHFERIEDDADEDGFEEL</sequence>
<organism evidence="4 5">
    <name type="scientific">Oryza sativa subsp. indica</name>
    <name type="common">Rice</name>
    <dbReference type="NCBI Taxonomy" id="39946"/>
    <lineage>
        <taxon>Eukaryota</taxon>
        <taxon>Viridiplantae</taxon>
        <taxon>Streptophyta</taxon>
        <taxon>Embryophyta</taxon>
        <taxon>Tracheophyta</taxon>
        <taxon>Spermatophyta</taxon>
        <taxon>Magnoliopsida</taxon>
        <taxon>Liliopsida</taxon>
        <taxon>Poales</taxon>
        <taxon>Poaceae</taxon>
        <taxon>BOP clade</taxon>
        <taxon>Oryzoideae</taxon>
        <taxon>Oryzeae</taxon>
        <taxon>Oryzinae</taxon>
        <taxon>Oryza</taxon>
        <taxon>Oryza sativa</taxon>
    </lineage>
</organism>
<dbReference type="Gramene" id="BGIOSGA025457-TA">
    <property type="protein sequence ID" value="BGIOSGA025457-PA"/>
    <property type="gene ID" value="BGIOSGA025457"/>
</dbReference>
<dbReference type="AlphaFoldDB" id="B8B4R7"/>
<dbReference type="InterPro" id="IPR029063">
    <property type="entry name" value="SAM-dependent_MTases_sf"/>
</dbReference>